<evidence type="ECO:0000313" key="1">
    <source>
        <dbReference type="EMBL" id="XCH31349.1"/>
    </source>
</evidence>
<protein>
    <submittedName>
        <fullName evidence="1">P27 family phage terminase small subunit</fullName>
    </submittedName>
</protein>
<accession>A0AAU8G3D8</accession>
<gene>
    <name evidence="1" type="ORF">ABRQ22_06595</name>
</gene>
<proteinExistence type="predicted"/>
<reference evidence="1" key="1">
    <citation type="submission" date="2024-06" db="EMBL/GenBank/DDBJ databases">
        <title>Complete genome sequence of the cellulolytic actinobacterium, Cellulosimicrobium ES-005.</title>
        <authorList>
            <person name="Matthews C.T."/>
            <person name="Underwood K.D."/>
            <person name="Ghanchi K.M."/>
            <person name="Fields S.D."/>
            <person name="Gardner S.G."/>
        </authorList>
    </citation>
    <scope>NUCLEOTIDE SEQUENCE</scope>
    <source>
        <strain evidence="1">ES-005</strain>
    </source>
</reference>
<organism evidence="1">
    <name type="scientific">Cellulosimicrobium sp. ES-005</name>
    <dbReference type="NCBI Taxonomy" id="3163031"/>
    <lineage>
        <taxon>Bacteria</taxon>
        <taxon>Bacillati</taxon>
        <taxon>Actinomycetota</taxon>
        <taxon>Actinomycetes</taxon>
        <taxon>Micrococcales</taxon>
        <taxon>Promicromonosporaceae</taxon>
        <taxon>Cellulosimicrobium</taxon>
    </lineage>
</organism>
<dbReference type="InterPro" id="IPR006448">
    <property type="entry name" value="Phage_term_ssu_P27"/>
</dbReference>
<dbReference type="AlphaFoldDB" id="A0AAU8G3D8"/>
<name>A0AAU8G3D8_9MICO</name>
<sequence length="116" mass="12357">MTTTQAPPPPAELRAPGVELWDAIVADFELGPAEAAQLEEACRTRDRIRDLDAAVAKDGIMIPSSQGMRLHPAVAEARAHRLAMARILATLGVPGLDEDAPAARPVRGVYAGRGRR</sequence>
<dbReference type="EMBL" id="CP159290">
    <property type="protein sequence ID" value="XCH31349.1"/>
    <property type="molecule type" value="Genomic_DNA"/>
</dbReference>
<dbReference type="RefSeq" id="WP_353708967.1">
    <property type="nucleotide sequence ID" value="NZ_CP159290.1"/>
</dbReference>
<dbReference type="Pfam" id="PF05119">
    <property type="entry name" value="Terminase_4"/>
    <property type="match status" value="1"/>
</dbReference>